<dbReference type="AlphaFoldDB" id="A0A6M3JD53"/>
<gene>
    <name evidence="2" type="ORF">MM415A08076_0004</name>
</gene>
<evidence type="ECO:0000313" key="2">
    <source>
        <dbReference type="EMBL" id="QJA68139.1"/>
    </source>
</evidence>
<keyword evidence="2" id="KW-0378">Hydrolase</keyword>
<sequence length="152" mass="18080">MAKVTESQMRLKVYQKYDGHCAYCGKEIRFKDMQVDHLEPIHRIGEWKSGKYVYTGKMEKPENDTIDNMMPACRSCNYYKSSCTLQEFRDWRMKDIHKRIMKIYIAKVAIDYGIITITPFDGKFYFEKLSQLSESEMQGNITKRGLDFRKEL</sequence>
<dbReference type="Gene3D" id="1.10.30.50">
    <property type="match status" value="1"/>
</dbReference>
<evidence type="ECO:0000259" key="1">
    <source>
        <dbReference type="SMART" id="SM00507"/>
    </source>
</evidence>
<organism evidence="2">
    <name type="scientific">viral metagenome</name>
    <dbReference type="NCBI Taxonomy" id="1070528"/>
    <lineage>
        <taxon>unclassified sequences</taxon>
        <taxon>metagenomes</taxon>
        <taxon>organismal metagenomes</taxon>
    </lineage>
</organism>
<dbReference type="GO" id="GO:0004519">
    <property type="term" value="F:endonuclease activity"/>
    <property type="evidence" value="ECO:0007669"/>
    <property type="project" value="UniProtKB-KW"/>
</dbReference>
<dbReference type="InterPro" id="IPR003615">
    <property type="entry name" value="HNH_nuc"/>
</dbReference>
<dbReference type="CDD" id="cd00085">
    <property type="entry name" value="HNHc"/>
    <property type="match status" value="1"/>
</dbReference>
<accession>A0A6M3JD53</accession>
<protein>
    <submittedName>
        <fullName evidence="2">Putative homing endonuclease</fullName>
    </submittedName>
</protein>
<dbReference type="EMBL" id="MT141590">
    <property type="protein sequence ID" value="QJA68139.1"/>
    <property type="molecule type" value="Genomic_DNA"/>
</dbReference>
<dbReference type="SMART" id="SM00507">
    <property type="entry name" value="HNHc"/>
    <property type="match status" value="1"/>
</dbReference>
<reference evidence="2" key="1">
    <citation type="submission" date="2020-03" db="EMBL/GenBank/DDBJ databases">
        <title>The deep terrestrial virosphere.</title>
        <authorList>
            <person name="Holmfeldt K."/>
            <person name="Nilsson E."/>
            <person name="Simone D."/>
            <person name="Lopez-Fernandez M."/>
            <person name="Wu X."/>
            <person name="de Brujin I."/>
            <person name="Lundin D."/>
            <person name="Andersson A."/>
            <person name="Bertilsson S."/>
            <person name="Dopson M."/>
        </authorList>
    </citation>
    <scope>NUCLEOTIDE SEQUENCE</scope>
    <source>
        <strain evidence="2">MM415A08076</strain>
    </source>
</reference>
<proteinExistence type="predicted"/>
<keyword evidence="2" id="KW-0255">Endonuclease</keyword>
<name>A0A6M3JD53_9ZZZZ</name>
<feature type="domain" description="HNH nuclease" evidence="1">
    <location>
        <begin position="8"/>
        <end position="78"/>
    </location>
</feature>
<keyword evidence="2" id="KW-0540">Nuclease</keyword>